<dbReference type="CDD" id="cd00090">
    <property type="entry name" value="HTH_ARSR"/>
    <property type="match status" value="1"/>
</dbReference>
<dbReference type="AlphaFoldDB" id="A0AAP3E7T5"/>
<dbReference type="Gene3D" id="1.10.10.10">
    <property type="entry name" value="Winged helix-like DNA-binding domain superfamily/Winged helix DNA-binding domain"/>
    <property type="match status" value="1"/>
</dbReference>
<gene>
    <name evidence="2" type="ORF">OB919_18555</name>
</gene>
<comment type="caution">
    <text evidence="2">The sequence shown here is derived from an EMBL/GenBank/DDBJ whole genome shotgun (WGS) entry which is preliminary data.</text>
</comment>
<dbReference type="InterPro" id="IPR036390">
    <property type="entry name" value="WH_DNA-bd_sf"/>
</dbReference>
<accession>A0AAP3E7T5</accession>
<name>A0AAP3E7T5_9EURY</name>
<dbReference type="RefSeq" id="WP_342810259.1">
    <property type="nucleotide sequence ID" value="NZ_JAOPJZ010000025.1"/>
</dbReference>
<reference evidence="2 3" key="1">
    <citation type="submission" date="2022-09" db="EMBL/GenBank/DDBJ databases">
        <title>Enrichment on poylsaccharides allowed isolation of novel metabolic and taxonomic groups of Haloarchaea.</title>
        <authorList>
            <person name="Sorokin D.Y."/>
            <person name="Elcheninov A.G."/>
            <person name="Khizhniak T.V."/>
            <person name="Kolganova T.V."/>
            <person name="Kublanov I.V."/>
        </authorList>
    </citation>
    <scope>NUCLEOTIDE SEQUENCE [LARGE SCALE GENOMIC DNA]</scope>
    <source>
        <strain evidence="2 3">AArc-curdl1</strain>
    </source>
</reference>
<sequence>MKLRQPTDFLILEALEDTGRNVATNLAPYTGKSRKNINTRLPVLEDYGLVKKIGPAERSGLYEITRLGRTALIYADQYDDVDDFEALIRGPKTDGTAGADQGAVVRGQPDGETADEDAGNRSETSTE</sequence>
<dbReference type="SUPFAM" id="SSF46785">
    <property type="entry name" value="Winged helix' DNA-binding domain"/>
    <property type="match status" value="1"/>
</dbReference>
<dbReference type="EMBL" id="JAOPJZ010000025">
    <property type="protein sequence ID" value="MCU4753956.1"/>
    <property type="molecule type" value="Genomic_DNA"/>
</dbReference>
<evidence type="ECO:0000313" key="2">
    <source>
        <dbReference type="EMBL" id="MCU4753956.1"/>
    </source>
</evidence>
<protein>
    <submittedName>
        <fullName evidence="2">ArsR family transcriptional regulator</fullName>
    </submittedName>
</protein>
<dbReference type="InterPro" id="IPR036388">
    <property type="entry name" value="WH-like_DNA-bd_sf"/>
</dbReference>
<evidence type="ECO:0000256" key="1">
    <source>
        <dbReference type="SAM" id="MobiDB-lite"/>
    </source>
</evidence>
<evidence type="ECO:0000313" key="3">
    <source>
        <dbReference type="Proteomes" id="UP001321047"/>
    </source>
</evidence>
<dbReference type="InterPro" id="IPR011991">
    <property type="entry name" value="ArsR-like_HTH"/>
</dbReference>
<keyword evidence="3" id="KW-1185">Reference proteome</keyword>
<proteinExistence type="predicted"/>
<organism evidence="2 3">
    <name type="scientific">Natronosalvus hydrolyticus</name>
    <dbReference type="NCBI Taxonomy" id="2979988"/>
    <lineage>
        <taxon>Archaea</taxon>
        <taxon>Methanobacteriati</taxon>
        <taxon>Methanobacteriota</taxon>
        <taxon>Stenosarchaea group</taxon>
        <taxon>Halobacteria</taxon>
        <taxon>Halobacteriales</taxon>
        <taxon>Natrialbaceae</taxon>
        <taxon>Natronosalvus</taxon>
    </lineage>
</organism>
<feature type="region of interest" description="Disordered" evidence="1">
    <location>
        <begin position="90"/>
        <end position="127"/>
    </location>
</feature>
<dbReference type="Proteomes" id="UP001321047">
    <property type="component" value="Unassembled WGS sequence"/>
</dbReference>